<accession>A0A1S6GKW9</accession>
<keyword evidence="2" id="KW-0812">Transmembrane</keyword>
<evidence type="ECO:0000256" key="2">
    <source>
        <dbReference type="SAM" id="Phobius"/>
    </source>
</evidence>
<reference evidence="3" key="1">
    <citation type="submission" date="2016-12" db="EMBL/GenBank/DDBJ databases">
        <title>Complete plasmid sequence carrying type IV-like and type VII secretion systems from an atypical mycobacteria strain.</title>
        <authorList>
            <person name="Morgado S."/>
            <person name="Marin M."/>
            <person name="Fonseca E."/>
            <person name="Freitas F."/>
            <person name="Vicente A.C."/>
        </authorList>
    </citation>
    <scope>NUCLEOTIDE SEQUENCE</scope>
    <source>
        <strain evidence="3">CBMA 213</strain>
        <plasmid evidence="3">pCBMA213_2</plasmid>
    </source>
</reference>
<dbReference type="RefSeq" id="WP_155909842.1">
    <property type="nucleotide sequence ID" value="NZ_KY349138.1"/>
</dbReference>
<geneLocation type="plasmid" evidence="3">
    <name>pCBMA213_2</name>
</geneLocation>
<feature type="transmembrane region" description="Helical" evidence="2">
    <location>
        <begin position="317"/>
        <end position="338"/>
    </location>
</feature>
<evidence type="ECO:0000313" key="3">
    <source>
        <dbReference type="EMBL" id="AQS22519.1"/>
    </source>
</evidence>
<dbReference type="EMBL" id="KY349138">
    <property type="protein sequence ID" value="AQS22519.1"/>
    <property type="molecule type" value="Genomic_DNA"/>
</dbReference>
<keyword evidence="3" id="KW-0614">Plasmid</keyword>
<feature type="compositionally biased region" description="Low complexity" evidence="1">
    <location>
        <begin position="103"/>
        <end position="132"/>
    </location>
</feature>
<feature type="compositionally biased region" description="Low complexity" evidence="1">
    <location>
        <begin position="161"/>
        <end position="184"/>
    </location>
</feature>
<feature type="transmembrane region" description="Helical" evidence="2">
    <location>
        <begin position="285"/>
        <end position="305"/>
    </location>
</feature>
<feature type="transmembrane region" description="Helical" evidence="2">
    <location>
        <begin position="229"/>
        <end position="248"/>
    </location>
</feature>
<proteinExistence type="predicted"/>
<keyword evidence="2" id="KW-1133">Transmembrane helix</keyword>
<feature type="compositionally biased region" description="Pro residues" evidence="1">
    <location>
        <begin position="62"/>
        <end position="102"/>
    </location>
</feature>
<protein>
    <submittedName>
        <fullName evidence="3">Uncharacterized protein</fullName>
    </submittedName>
</protein>
<feature type="region of interest" description="Disordered" evidence="1">
    <location>
        <begin position="1"/>
        <end position="192"/>
    </location>
</feature>
<evidence type="ECO:0000256" key="1">
    <source>
        <dbReference type="SAM" id="MobiDB-lite"/>
    </source>
</evidence>
<keyword evidence="2" id="KW-0472">Membrane</keyword>
<name>A0A1S6GKW9_9MYCO</name>
<gene>
    <name evidence="3" type="ORF">pCBMA213_2_00155</name>
</gene>
<feature type="transmembrane region" description="Helical" evidence="2">
    <location>
        <begin position="254"/>
        <end position="273"/>
    </location>
</feature>
<organism evidence="3">
    <name type="scientific">Mycolicibacterium sp. CBMA 213</name>
    <dbReference type="NCBI Taxonomy" id="1968788"/>
    <lineage>
        <taxon>Bacteria</taxon>
        <taxon>Bacillati</taxon>
        <taxon>Actinomycetota</taxon>
        <taxon>Actinomycetes</taxon>
        <taxon>Mycobacteriales</taxon>
        <taxon>Mycobacteriaceae</taxon>
        <taxon>Mycolicibacterium</taxon>
    </lineage>
</organism>
<dbReference type="AlphaFoldDB" id="A0A1S6GKW9"/>
<sequence>MNEPNMAADPDETSMVNPAPHADPDKTSLVTPFSTGAPETGSPQVNPHAAPPQAPQWQPGASPTPQPTPVPPSPQPTNWTPAPPQWTPPPTAPAAPPAPSAPPFNSAPQYGVPQYGAPQAPQGPGAQQQWPGAPGPQHPGAGFGGAQQQPGTPFPGGPYPGAGQPNPGFAAPGFPGAAGPTTPQSPGELASNLIGKGNTFLTRLMQRGMQGELIKAPWFQAFRQTPDQFMLISYIVVAVLVLLLSYGGGLIGSVLSLAFWAGLAYTFFAIGTLKAHKWVANGIGYGGAAIALVGTIDPITALIDYSDYAPTSLGLRLGVNIAIAVIVAAVLGLAGYLVNKEIKRLTTNPF</sequence>